<organism evidence="1 2">
    <name type="scientific">Allomyces macrogynus (strain ATCC 38327)</name>
    <name type="common">Allomyces javanicus var. macrogynus</name>
    <dbReference type="NCBI Taxonomy" id="578462"/>
    <lineage>
        <taxon>Eukaryota</taxon>
        <taxon>Fungi</taxon>
        <taxon>Fungi incertae sedis</taxon>
        <taxon>Blastocladiomycota</taxon>
        <taxon>Blastocladiomycetes</taxon>
        <taxon>Blastocladiales</taxon>
        <taxon>Blastocladiaceae</taxon>
        <taxon>Allomyces</taxon>
    </lineage>
</organism>
<proteinExistence type="predicted"/>
<dbReference type="VEuPathDB" id="FungiDB:AMAG_13877"/>
<dbReference type="OrthoDB" id="10596420at2759"/>
<dbReference type="Proteomes" id="UP000054350">
    <property type="component" value="Unassembled WGS sequence"/>
</dbReference>
<name>A0A0L0T2T5_ALLM3</name>
<reference evidence="2" key="2">
    <citation type="submission" date="2009-11" db="EMBL/GenBank/DDBJ databases">
        <title>The Genome Sequence of Allomyces macrogynus strain ATCC 38327.</title>
        <authorList>
            <consortium name="The Broad Institute Genome Sequencing Platform"/>
            <person name="Russ C."/>
            <person name="Cuomo C."/>
            <person name="Shea T."/>
            <person name="Young S.K."/>
            <person name="Zeng Q."/>
            <person name="Koehrsen M."/>
            <person name="Haas B."/>
            <person name="Borodovsky M."/>
            <person name="Guigo R."/>
            <person name="Alvarado L."/>
            <person name="Berlin A."/>
            <person name="Borenstein D."/>
            <person name="Chen Z."/>
            <person name="Engels R."/>
            <person name="Freedman E."/>
            <person name="Gellesch M."/>
            <person name="Goldberg J."/>
            <person name="Griggs A."/>
            <person name="Gujja S."/>
            <person name="Heiman D."/>
            <person name="Hepburn T."/>
            <person name="Howarth C."/>
            <person name="Jen D."/>
            <person name="Larson L."/>
            <person name="Lewis B."/>
            <person name="Mehta T."/>
            <person name="Park D."/>
            <person name="Pearson M."/>
            <person name="Roberts A."/>
            <person name="Saif S."/>
            <person name="Shenoy N."/>
            <person name="Sisk P."/>
            <person name="Stolte C."/>
            <person name="Sykes S."/>
            <person name="Walk T."/>
            <person name="White J."/>
            <person name="Yandava C."/>
            <person name="Burger G."/>
            <person name="Gray M.W."/>
            <person name="Holland P.W.H."/>
            <person name="King N."/>
            <person name="Lang F.B.F."/>
            <person name="Roger A.J."/>
            <person name="Ruiz-Trillo I."/>
            <person name="Lander E."/>
            <person name="Nusbaum C."/>
        </authorList>
    </citation>
    <scope>NUCLEOTIDE SEQUENCE [LARGE SCALE GENOMIC DNA]</scope>
    <source>
        <strain evidence="2">ATCC 38327</strain>
    </source>
</reference>
<dbReference type="AlphaFoldDB" id="A0A0L0T2T5"/>
<keyword evidence="2" id="KW-1185">Reference proteome</keyword>
<dbReference type="EMBL" id="GG745359">
    <property type="protein sequence ID" value="KNE69002.1"/>
    <property type="molecule type" value="Genomic_DNA"/>
</dbReference>
<gene>
    <name evidence="1" type="ORF">AMAG_13877</name>
</gene>
<evidence type="ECO:0000313" key="1">
    <source>
        <dbReference type="EMBL" id="KNE69002.1"/>
    </source>
</evidence>
<evidence type="ECO:0000313" key="2">
    <source>
        <dbReference type="Proteomes" id="UP000054350"/>
    </source>
</evidence>
<sequence length="119" mass="13645">MAKQKETCKRWHHAKNGRIAAPAHKMQTVMARLEETMSEPTAVTIPAHILDSRNVISMIWRNIRSGSSLPPKVMKDETLKRWCRAVVYEAVNTAEVPPDKVFQMLAARAVYNFNVLQDW</sequence>
<reference evidence="1 2" key="1">
    <citation type="submission" date="2009-11" db="EMBL/GenBank/DDBJ databases">
        <title>Annotation of Allomyces macrogynus ATCC 38327.</title>
        <authorList>
            <consortium name="The Broad Institute Genome Sequencing Platform"/>
            <person name="Russ C."/>
            <person name="Cuomo C."/>
            <person name="Burger G."/>
            <person name="Gray M.W."/>
            <person name="Holland P.W.H."/>
            <person name="King N."/>
            <person name="Lang F.B.F."/>
            <person name="Roger A.J."/>
            <person name="Ruiz-Trillo I."/>
            <person name="Young S.K."/>
            <person name="Zeng Q."/>
            <person name="Gargeya S."/>
            <person name="Fitzgerald M."/>
            <person name="Haas B."/>
            <person name="Abouelleil A."/>
            <person name="Alvarado L."/>
            <person name="Arachchi H.M."/>
            <person name="Berlin A."/>
            <person name="Chapman S.B."/>
            <person name="Gearin G."/>
            <person name="Goldberg J."/>
            <person name="Griggs A."/>
            <person name="Gujja S."/>
            <person name="Hansen M."/>
            <person name="Heiman D."/>
            <person name="Howarth C."/>
            <person name="Larimer J."/>
            <person name="Lui A."/>
            <person name="MacDonald P.J.P."/>
            <person name="McCowen C."/>
            <person name="Montmayeur A."/>
            <person name="Murphy C."/>
            <person name="Neiman D."/>
            <person name="Pearson M."/>
            <person name="Priest M."/>
            <person name="Roberts A."/>
            <person name="Saif S."/>
            <person name="Shea T."/>
            <person name="Sisk P."/>
            <person name="Stolte C."/>
            <person name="Sykes S."/>
            <person name="Wortman J."/>
            <person name="Nusbaum C."/>
            <person name="Birren B."/>
        </authorList>
    </citation>
    <scope>NUCLEOTIDE SEQUENCE [LARGE SCALE GENOMIC DNA]</scope>
    <source>
        <strain evidence="1 2">ATCC 38327</strain>
    </source>
</reference>
<accession>A0A0L0T2T5</accession>
<protein>
    <submittedName>
        <fullName evidence="1">Uncharacterized protein</fullName>
    </submittedName>
</protein>